<protein>
    <recommendedName>
        <fullName evidence="4 5">Translation initiation factor IF-3</fullName>
    </recommendedName>
</protein>
<dbReference type="NCBIfam" id="TIGR00168">
    <property type="entry name" value="infC"/>
    <property type="match status" value="1"/>
</dbReference>
<dbReference type="Pfam" id="PF05198">
    <property type="entry name" value="IF3_N"/>
    <property type="match status" value="1"/>
</dbReference>
<evidence type="ECO:0000313" key="9">
    <source>
        <dbReference type="EMBL" id="MDQ0566177.1"/>
    </source>
</evidence>
<feature type="domain" description="Translation initiation factor 3 N-terminal" evidence="8">
    <location>
        <begin position="41"/>
        <end position="106"/>
    </location>
</feature>
<dbReference type="InterPro" id="IPR036788">
    <property type="entry name" value="T_IF-3_C_sf"/>
</dbReference>
<keyword evidence="2 4" id="KW-0396">Initiation factor</keyword>
<comment type="function">
    <text evidence="4">IF-3 binds to the 30S ribosomal subunit and shifts the equilibrium between 70S ribosomes and their 50S and 30S subunits in favor of the free subunits, thus enhancing the availability of 30S subunits on which protein synthesis initiation begins.</text>
</comment>
<keyword evidence="3 4" id="KW-0648">Protein biosynthesis</keyword>
<dbReference type="Proteomes" id="UP001238601">
    <property type="component" value="Unassembled WGS sequence"/>
</dbReference>
<dbReference type="SUPFAM" id="SSF54364">
    <property type="entry name" value="Translation initiation factor IF3, N-terminal domain"/>
    <property type="match status" value="1"/>
</dbReference>
<evidence type="ECO:0000256" key="5">
    <source>
        <dbReference type="NCBIfam" id="TIGR00168"/>
    </source>
</evidence>
<evidence type="ECO:0000256" key="2">
    <source>
        <dbReference type="ARBA" id="ARBA00022540"/>
    </source>
</evidence>
<feature type="region of interest" description="Disordered" evidence="6">
    <location>
        <begin position="1"/>
        <end position="38"/>
    </location>
</feature>
<evidence type="ECO:0000313" key="10">
    <source>
        <dbReference type="Proteomes" id="UP001238601"/>
    </source>
</evidence>
<dbReference type="Gene3D" id="3.30.110.10">
    <property type="entry name" value="Translation initiation factor 3 (IF-3), C-terminal domain"/>
    <property type="match status" value="1"/>
</dbReference>
<dbReference type="InterPro" id="IPR036787">
    <property type="entry name" value="T_IF-3_N_sf"/>
</dbReference>
<dbReference type="HAMAP" id="MF_00080">
    <property type="entry name" value="IF_3"/>
    <property type="match status" value="1"/>
</dbReference>
<dbReference type="Gene3D" id="3.10.20.80">
    <property type="entry name" value="Translation initiation factor 3 (IF-3), N-terminal domain"/>
    <property type="match status" value="1"/>
</dbReference>
<evidence type="ECO:0000259" key="8">
    <source>
        <dbReference type="Pfam" id="PF05198"/>
    </source>
</evidence>
<dbReference type="InterPro" id="IPR019815">
    <property type="entry name" value="Translation_initiation_fac_3_C"/>
</dbReference>
<dbReference type="InterPro" id="IPR019814">
    <property type="entry name" value="Translation_initiation_fac_3_N"/>
</dbReference>
<comment type="caution">
    <text evidence="9">The sequence shown here is derived from an EMBL/GenBank/DDBJ whole genome shotgun (WGS) entry which is preliminary data.</text>
</comment>
<name>A0ABU0NAC7_9SPHN</name>
<proteinExistence type="inferred from homology"/>
<organism evidence="9 10">
    <name type="scientific">Qipengyuania citrea</name>
    <dbReference type="NCBI Taxonomy" id="225971"/>
    <lineage>
        <taxon>Bacteria</taxon>
        <taxon>Pseudomonadati</taxon>
        <taxon>Pseudomonadota</taxon>
        <taxon>Alphaproteobacteria</taxon>
        <taxon>Sphingomonadales</taxon>
        <taxon>Erythrobacteraceae</taxon>
        <taxon>Qipengyuania</taxon>
    </lineage>
</organism>
<dbReference type="InterPro" id="IPR001288">
    <property type="entry name" value="Translation_initiation_fac_3"/>
</dbReference>
<keyword evidence="4" id="KW-0963">Cytoplasm</keyword>
<comment type="similarity">
    <text evidence="1 4">Belongs to the IF-3 family.</text>
</comment>
<comment type="subcellular location">
    <subcellularLocation>
        <location evidence="4">Cytoplasm</location>
    </subcellularLocation>
</comment>
<gene>
    <name evidence="4" type="primary">infC</name>
    <name evidence="9" type="ORF">QOZ97_001710</name>
</gene>
<sequence>MLAFQLPQPVPNTATKGECPIARPPRRSMQMPVKSGPRYDNMINVPKVRVIDHEGENIGVMFTREAVEQANELGLNLVEVSPNADPPVCKFLDVGKHRYEAQKKANLARKTQKTQEIKEVKMRPNIDTHDYEVKMRNVVKFLENGDKVKCTLRFRGREMAHQQLGMDLLNRVRDDVEEIAKVEAFPRLEGRQMIMVLAPK</sequence>
<evidence type="ECO:0000256" key="6">
    <source>
        <dbReference type="SAM" id="MobiDB-lite"/>
    </source>
</evidence>
<keyword evidence="10" id="KW-1185">Reference proteome</keyword>
<dbReference type="PANTHER" id="PTHR10938:SF0">
    <property type="entry name" value="TRANSLATION INITIATION FACTOR IF-3, MITOCHONDRIAL"/>
    <property type="match status" value="1"/>
</dbReference>
<dbReference type="SUPFAM" id="SSF55200">
    <property type="entry name" value="Translation initiation factor IF3, C-terminal domain"/>
    <property type="match status" value="1"/>
</dbReference>
<accession>A0ABU0NAC7</accession>
<feature type="domain" description="Translation initiation factor 3 C-terminal" evidence="7">
    <location>
        <begin position="116"/>
        <end position="200"/>
    </location>
</feature>
<evidence type="ECO:0000256" key="1">
    <source>
        <dbReference type="ARBA" id="ARBA00005439"/>
    </source>
</evidence>
<dbReference type="GO" id="GO:0003743">
    <property type="term" value="F:translation initiation factor activity"/>
    <property type="evidence" value="ECO:0007669"/>
    <property type="project" value="UniProtKB-KW"/>
</dbReference>
<dbReference type="PANTHER" id="PTHR10938">
    <property type="entry name" value="TRANSLATION INITIATION FACTOR IF-3"/>
    <property type="match status" value="1"/>
</dbReference>
<evidence type="ECO:0000259" key="7">
    <source>
        <dbReference type="Pfam" id="PF00707"/>
    </source>
</evidence>
<evidence type="ECO:0000256" key="4">
    <source>
        <dbReference type="HAMAP-Rule" id="MF_00080"/>
    </source>
</evidence>
<evidence type="ECO:0000256" key="3">
    <source>
        <dbReference type="ARBA" id="ARBA00022917"/>
    </source>
</evidence>
<reference evidence="9 10" key="1">
    <citation type="submission" date="2023-07" db="EMBL/GenBank/DDBJ databases">
        <title>Genomic Encyclopedia of Type Strains, Phase IV (KMG-IV): sequencing the most valuable type-strain genomes for metagenomic binning, comparative biology and taxonomic classification.</title>
        <authorList>
            <person name="Goeker M."/>
        </authorList>
    </citation>
    <scope>NUCLEOTIDE SEQUENCE [LARGE SCALE GENOMIC DNA]</scope>
    <source>
        <strain evidence="9 10">DSM 14432</strain>
    </source>
</reference>
<dbReference type="EMBL" id="JAUSWK010000002">
    <property type="protein sequence ID" value="MDQ0566177.1"/>
    <property type="molecule type" value="Genomic_DNA"/>
</dbReference>
<comment type="subunit">
    <text evidence="4">Monomer.</text>
</comment>
<dbReference type="Pfam" id="PF00707">
    <property type="entry name" value="IF3_C"/>
    <property type="match status" value="1"/>
</dbReference>